<evidence type="ECO:0000256" key="7">
    <source>
        <dbReference type="ARBA" id="ARBA00022729"/>
    </source>
</evidence>
<dbReference type="SMART" id="SM00066">
    <property type="entry name" value="GAL4"/>
    <property type="match status" value="2"/>
</dbReference>
<evidence type="ECO:0000256" key="2">
    <source>
        <dbReference type="ARBA" id="ARBA00004613"/>
    </source>
</evidence>
<dbReference type="SUPFAM" id="SSF57701">
    <property type="entry name" value="Zn2/Cys6 DNA-binding domain"/>
    <property type="match status" value="2"/>
</dbReference>
<dbReference type="PANTHER" id="PTHR42715">
    <property type="entry name" value="BETA-GLUCOSIDASE"/>
    <property type="match status" value="1"/>
</dbReference>
<feature type="compositionally biased region" description="Polar residues" evidence="15">
    <location>
        <begin position="291"/>
        <end position="308"/>
    </location>
</feature>
<gene>
    <name evidence="17" type="ORF">yc1106_05104</name>
</gene>
<dbReference type="CDD" id="cd00067">
    <property type="entry name" value="GAL4"/>
    <property type="match status" value="2"/>
</dbReference>
<keyword evidence="11" id="KW-0539">Nucleus</keyword>
<comment type="pathway">
    <text evidence="3">Glycan metabolism; cellulose degradation.</text>
</comment>
<evidence type="ECO:0000256" key="13">
    <source>
        <dbReference type="ARBA" id="ARBA00023295"/>
    </source>
</evidence>
<dbReference type="SUPFAM" id="SSF51445">
    <property type="entry name" value="(Trans)glycosidases"/>
    <property type="match status" value="1"/>
</dbReference>
<keyword evidence="6" id="KW-0964">Secreted</keyword>
<comment type="subcellular location">
    <subcellularLocation>
        <location evidence="2">Secreted</location>
    </subcellularLocation>
</comment>
<dbReference type="Pfam" id="PF00933">
    <property type="entry name" value="Glyco_hydro_3"/>
    <property type="match status" value="1"/>
</dbReference>
<dbReference type="OrthoDB" id="434at2759"/>
<dbReference type="GO" id="GO:0000981">
    <property type="term" value="F:DNA-binding transcription factor activity, RNA polymerase II-specific"/>
    <property type="evidence" value="ECO:0007669"/>
    <property type="project" value="InterPro"/>
</dbReference>
<dbReference type="EC" id="3.2.1.21" evidence="5"/>
<dbReference type="Gene3D" id="2.60.40.10">
    <property type="entry name" value="Immunoglobulins"/>
    <property type="match status" value="1"/>
</dbReference>
<reference evidence="17" key="1">
    <citation type="submission" date="2021-12" db="EMBL/GenBank/DDBJ databases">
        <title>Curvularia clavata genome.</title>
        <authorList>
            <person name="Cao Y."/>
        </authorList>
    </citation>
    <scope>NUCLEOTIDE SEQUENCE</scope>
    <source>
        <strain evidence="17">Yc1106</strain>
    </source>
</reference>
<dbReference type="InterPro" id="IPR036962">
    <property type="entry name" value="Glyco_hydro_3_N_sf"/>
</dbReference>
<dbReference type="Gene3D" id="3.20.20.300">
    <property type="entry name" value="Glycoside hydrolase, family 3, N-terminal domain"/>
    <property type="match status" value="1"/>
</dbReference>
<protein>
    <recommendedName>
        <fullName evidence="5">beta-glucosidase</fullName>
        <ecNumber evidence="5">3.2.1.21</ecNumber>
    </recommendedName>
</protein>
<dbReference type="GO" id="GO:0008270">
    <property type="term" value="F:zinc ion binding"/>
    <property type="evidence" value="ECO:0007669"/>
    <property type="project" value="InterPro"/>
</dbReference>
<evidence type="ECO:0000313" key="18">
    <source>
        <dbReference type="Proteomes" id="UP001056012"/>
    </source>
</evidence>
<proteinExistence type="inferred from homology"/>
<keyword evidence="18" id="KW-1185">Reference proteome</keyword>
<name>A0A9Q9DTB1_CURCL</name>
<dbReference type="InterPro" id="IPR013783">
    <property type="entry name" value="Ig-like_fold"/>
</dbReference>
<dbReference type="GO" id="GO:0030245">
    <property type="term" value="P:cellulose catabolic process"/>
    <property type="evidence" value="ECO:0007669"/>
    <property type="project" value="UniProtKB-KW"/>
</dbReference>
<accession>A0A9Q9DTB1</accession>
<organism evidence="17 18">
    <name type="scientific">Curvularia clavata</name>
    <dbReference type="NCBI Taxonomy" id="95742"/>
    <lineage>
        <taxon>Eukaryota</taxon>
        <taxon>Fungi</taxon>
        <taxon>Dikarya</taxon>
        <taxon>Ascomycota</taxon>
        <taxon>Pezizomycotina</taxon>
        <taxon>Dothideomycetes</taxon>
        <taxon>Pleosporomycetidae</taxon>
        <taxon>Pleosporales</taxon>
        <taxon>Pleosporineae</taxon>
        <taxon>Pleosporaceae</taxon>
        <taxon>Curvularia</taxon>
    </lineage>
</organism>
<evidence type="ECO:0000256" key="14">
    <source>
        <dbReference type="ARBA" id="ARBA00023326"/>
    </source>
</evidence>
<evidence type="ECO:0000256" key="9">
    <source>
        <dbReference type="ARBA" id="ARBA00023001"/>
    </source>
</evidence>
<dbReference type="PRINTS" id="PR00133">
    <property type="entry name" value="GLHYDRLASE3"/>
</dbReference>
<dbReference type="AlphaFoldDB" id="A0A9Q9DTB1"/>
<dbReference type="InterPro" id="IPR002772">
    <property type="entry name" value="Glyco_hydro_3_C"/>
</dbReference>
<keyword evidence="12" id="KW-0119">Carbohydrate metabolism</keyword>
<feature type="domain" description="Zn(2)-C6 fungal-type" evidence="16">
    <location>
        <begin position="328"/>
        <end position="358"/>
    </location>
</feature>
<feature type="region of interest" description="Disordered" evidence="15">
    <location>
        <begin position="210"/>
        <end position="320"/>
    </location>
</feature>
<dbReference type="EMBL" id="CP089276">
    <property type="protein sequence ID" value="USP77830.1"/>
    <property type="molecule type" value="Genomic_DNA"/>
</dbReference>
<dbReference type="Gene3D" id="4.10.240.10">
    <property type="entry name" value="Zn(2)-C6 fungal-type DNA-binding domain"/>
    <property type="match status" value="1"/>
</dbReference>
<evidence type="ECO:0000256" key="12">
    <source>
        <dbReference type="ARBA" id="ARBA00023277"/>
    </source>
</evidence>
<evidence type="ECO:0000256" key="10">
    <source>
        <dbReference type="ARBA" id="ARBA00023180"/>
    </source>
</evidence>
<keyword evidence="13" id="KW-0326">Glycosidase</keyword>
<feature type="region of interest" description="Disordered" evidence="15">
    <location>
        <begin position="152"/>
        <end position="177"/>
    </location>
</feature>
<dbReference type="GO" id="GO:0008422">
    <property type="term" value="F:beta-glucosidase activity"/>
    <property type="evidence" value="ECO:0007669"/>
    <property type="project" value="UniProtKB-EC"/>
</dbReference>
<evidence type="ECO:0000256" key="1">
    <source>
        <dbReference type="ARBA" id="ARBA00000448"/>
    </source>
</evidence>
<dbReference type="Pfam" id="PF00172">
    <property type="entry name" value="Zn_clus"/>
    <property type="match status" value="2"/>
</dbReference>
<dbReference type="InterPro" id="IPR036864">
    <property type="entry name" value="Zn2-C6_fun-type_DNA-bd_sf"/>
</dbReference>
<dbReference type="InterPro" id="IPR001138">
    <property type="entry name" value="Zn2Cys6_DnaBD"/>
</dbReference>
<evidence type="ECO:0000313" key="17">
    <source>
        <dbReference type="EMBL" id="USP77830.1"/>
    </source>
</evidence>
<sequence>MEHLDDELDLHYHKGFDPDVYYRCPTLESLAGALRNEVDKNAYSLIPTNLVTEFVFAPSSTITIPVTQQLNLDALIEPAGFLQSIAVEYALCRDIAGKERLRVQRAIARSIIEAIRETDGYEYSERSAQNRDGSNGARFRFVCRDSIQNRYRKSNMKKDASHDSEGSDVNASKNSHGMLPTYDCGGAIYIKFSLKREAINVVYKHNPIHAAHPTAENPPPSPIHHHVASPPDAAPEKQPRKRRRGKEAEADVENQHRNADRNMPASPGNPKSSAKKRKREGATPLPKPARTASSKQSTKAESLTLSTQSRKKASTVEESKQLPDSVKACIRCREKKIKCNRAEPSCDQCRRGLWTCQYTVPAKKQRSRNGCLNCKQRKRKCTHEKPACAHCLRTDDDSIPFDQPTSKRAVGTWDAAYTKATAALAKLSQDEKVGIVTGTGWQKGNCVGNTKAASSIGYPSLCLQDGPLGVRYVQGITAFSSAIHAASTWDIDLVRERGAFLGAEAKQLGIHVQLGPSAGPLGKFAKGGRNWEGFGSDPYLQGIMMAQTIEGMQESGVQATAKHWIVNEQERNRDTMSSDVGDRVLRELYVWPFADAAHSNAAAFMCSYNKLNGTWACESDGVMNKLLKDELGHRGYIMSDWNAQHTTTGSANGGMDMTMPGTDFSGGNVFWGPQLKTAISNGQVKQSRLDDMVKRILASWYFLGQDQGYPATSFNSWNIGRHDVSGNHKTNVRATARDGIVLLKNANAALPLKKPKSIAVIGSDSIVAPRGANACVDRGCNEGVLTMGWGSGSVELPNDMVAPLDAIKAQAQKDGITVTSSPNDNAQQGASAAQNADIAVVCINSDAGEGYITVEGNTGDRTNLDPWHNGNDLVKAVAAVNKKTIVVVHSVGPIIMEQWIDNPNVVAVVWAGLPGQEPGNGVADILYGAASPSGKLPYTIAKKESDYGTTIASGDDKSWDLFIDYRYFDKQNIQPRFEFGFGLSYTNFTYSDLTVSGKPSAGPATGAVQPGGPADLFETVATVTAKITNSGGVAGAEVPQLYLGYPASTNSPPKQLRGFTKLKLEAGAGGTATFKLRRRDMSFWDEKTRKWTVASGEYSVYVGASSRDVRLTGKIVV</sequence>
<dbReference type="PANTHER" id="PTHR42715:SF28">
    <property type="entry name" value="BETA-GLUCOSIDASE L-RELATED"/>
    <property type="match status" value="1"/>
</dbReference>
<dbReference type="InterPro" id="IPR050288">
    <property type="entry name" value="Cellulose_deg_GH3"/>
</dbReference>
<evidence type="ECO:0000256" key="4">
    <source>
        <dbReference type="ARBA" id="ARBA00005336"/>
    </source>
</evidence>
<comment type="catalytic activity">
    <reaction evidence="1">
        <text>Hydrolysis of terminal, non-reducing beta-D-glucosyl residues with release of beta-D-glucose.</text>
        <dbReference type="EC" id="3.2.1.21"/>
    </reaction>
</comment>
<evidence type="ECO:0000256" key="3">
    <source>
        <dbReference type="ARBA" id="ARBA00004987"/>
    </source>
</evidence>
<dbReference type="InterPro" id="IPR001764">
    <property type="entry name" value="Glyco_hydro_3_N"/>
</dbReference>
<dbReference type="InterPro" id="IPR036881">
    <property type="entry name" value="Glyco_hydro_3_C_sf"/>
</dbReference>
<dbReference type="Pfam" id="PF01915">
    <property type="entry name" value="Glyco_hydro_3_C"/>
    <property type="match status" value="1"/>
</dbReference>
<feature type="compositionally biased region" description="Basic and acidic residues" evidence="15">
    <location>
        <begin position="156"/>
        <end position="165"/>
    </location>
</feature>
<dbReference type="FunFam" id="3.20.20.300:FF:000002">
    <property type="entry name" value="Probable beta-glucosidase"/>
    <property type="match status" value="1"/>
</dbReference>
<evidence type="ECO:0000256" key="8">
    <source>
        <dbReference type="ARBA" id="ARBA00022801"/>
    </source>
</evidence>
<evidence type="ECO:0000256" key="5">
    <source>
        <dbReference type="ARBA" id="ARBA00012744"/>
    </source>
</evidence>
<keyword evidence="9" id="KW-0136">Cellulose degradation</keyword>
<dbReference type="GO" id="GO:0005576">
    <property type="term" value="C:extracellular region"/>
    <property type="evidence" value="ECO:0007669"/>
    <property type="project" value="UniProtKB-SubCell"/>
</dbReference>
<evidence type="ECO:0000256" key="6">
    <source>
        <dbReference type="ARBA" id="ARBA00022525"/>
    </source>
</evidence>
<dbReference type="PROSITE" id="PS50048">
    <property type="entry name" value="ZN2_CY6_FUNGAL_2"/>
    <property type="match status" value="2"/>
</dbReference>
<dbReference type="SUPFAM" id="SSF52279">
    <property type="entry name" value="Beta-D-glucan exohydrolase, C-terminal domain"/>
    <property type="match status" value="1"/>
</dbReference>
<dbReference type="Gene3D" id="3.40.50.1700">
    <property type="entry name" value="Glycoside hydrolase family 3 C-terminal domain"/>
    <property type="match status" value="1"/>
</dbReference>
<comment type="similarity">
    <text evidence="4">Belongs to the glycosyl hydrolase 3 family.</text>
</comment>
<dbReference type="FunFam" id="2.60.40.10:FF:000757">
    <property type="entry name" value="Beta-glucosidase G"/>
    <property type="match status" value="1"/>
</dbReference>
<dbReference type="SMART" id="SM01217">
    <property type="entry name" value="Fn3_like"/>
    <property type="match status" value="1"/>
</dbReference>
<feature type="domain" description="Zn(2)-C6 fungal-type" evidence="16">
    <location>
        <begin position="370"/>
        <end position="393"/>
    </location>
</feature>
<keyword evidence="10" id="KW-0325">Glycoprotein</keyword>
<evidence type="ECO:0000256" key="15">
    <source>
        <dbReference type="SAM" id="MobiDB-lite"/>
    </source>
</evidence>
<keyword evidence="7" id="KW-0732">Signal</keyword>
<dbReference type="Pfam" id="PF14310">
    <property type="entry name" value="Fn3-like"/>
    <property type="match status" value="1"/>
</dbReference>
<keyword evidence="8 17" id="KW-0378">Hydrolase</keyword>
<feature type="compositionally biased region" description="Basic and acidic residues" evidence="15">
    <location>
        <begin position="246"/>
        <end position="260"/>
    </location>
</feature>
<dbReference type="VEuPathDB" id="FungiDB:yc1106_05104"/>
<dbReference type="FunFam" id="3.40.50.1700:FF:000003">
    <property type="entry name" value="Probable beta-glucosidase"/>
    <property type="match status" value="1"/>
</dbReference>
<evidence type="ECO:0000256" key="11">
    <source>
        <dbReference type="ARBA" id="ARBA00023242"/>
    </source>
</evidence>
<dbReference type="Proteomes" id="UP001056012">
    <property type="component" value="Chromosome 3"/>
</dbReference>
<dbReference type="InterPro" id="IPR026891">
    <property type="entry name" value="Fn3-like"/>
</dbReference>
<evidence type="ECO:0000259" key="16">
    <source>
        <dbReference type="PROSITE" id="PS50048"/>
    </source>
</evidence>
<keyword evidence="14" id="KW-0624">Polysaccharide degradation</keyword>
<dbReference type="InterPro" id="IPR017853">
    <property type="entry name" value="GH"/>
</dbReference>